<name>A0A0N0U5S4_9HYME</name>
<gene>
    <name evidence="1" type="ORF">WN51_12559</name>
</gene>
<dbReference type="EMBL" id="KQ435758">
    <property type="protein sequence ID" value="KOX75771.1"/>
    <property type="molecule type" value="Genomic_DNA"/>
</dbReference>
<keyword evidence="2" id="KW-1185">Reference proteome</keyword>
<evidence type="ECO:0000313" key="1">
    <source>
        <dbReference type="EMBL" id="KOX75771.1"/>
    </source>
</evidence>
<accession>A0A0N0U5S4</accession>
<dbReference type="AlphaFoldDB" id="A0A0N0U5S4"/>
<proteinExistence type="predicted"/>
<dbReference type="Proteomes" id="UP000053105">
    <property type="component" value="Unassembled WGS sequence"/>
</dbReference>
<reference evidence="1 2" key="1">
    <citation type="submission" date="2015-07" db="EMBL/GenBank/DDBJ databases">
        <title>The genome of Melipona quadrifasciata.</title>
        <authorList>
            <person name="Pan H."/>
            <person name="Kapheim K."/>
        </authorList>
    </citation>
    <scope>NUCLEOTIDE SEQUENCE [LARGE SCALE GENOMIC DNA]</scope>
    <source>
        <strain evidence="1">0111107301</strain>
        <tissue evidence="1">Whole body</tissue>
    </source>
</reference>
<sequence length="80" mass="9320">MRCIRTYLDNVLSIELLKNLLANDMEPITIEFSSQALWDNIELLNEVNKFSIHCSDKGTAHKVPRYRKAGNQCYTMLRQC</sequence>
<organism evidence="1 2">
    <name type="scientific">Melipona quadrifasciata</name>
    <dbReference type="NCBI Taxonomy" id="166423"/>
    <lineage>
        <taxon>Eukaryota</taxon>
        <taxon>Metazoa</taxon>
        <taxon>Ecdysozoa</taxon>
        <taxon>Arthropoda</taxon>
        <taxon>Hexapoda</taxon>
        <taxon>Insecta</taxon>
        <taxon>Pterygota</taxon>
        <taxon>Neoptera</taxon>
        <taxon>Endopterygota</taxon>
        <taxon>Hymenoptera</taxon>
        <taxon>Apocrita</taxon>
        <taxon>Aculeata</taxon>
        <taxon>Apoidea</taxon>
        <taxon>Anthophila</taxon>
        <taxon>Apidae</taxon>
        <taxon>Melipona</taxon>
    </lineage>
</organism>
<evidence type="ECO:0000313" key="2">
    <source>
        <dbReference type="Proteomes" id="UP000053105"/>
    </source>
</evidence>
<protein>
    <submittedName>
        <fullName evidence="1">Uncharacterized protein</fullName>
    </submittedName>
</protein>